<dbReference type="Proteomes" id="UP000009168">
    <property type="component" value="Unassembled WGS sequence"/>
</dbReference>
<sequence>MQSVDVQQLLQPSEYSVIAAKKTVYRPRSSYQNGPRNNTLTKINKMDLSAADDYKTPEKVNKRLVLKHFGGTSQERIRQRRANSQVNYNMTYSGFYPHKDHAALPLNQQRVGNSSNKTQEINHRQDSQQPRQKNEGLKKAISFERSQTAGEGQKRKRSTTSYQNQRPNDNTQQDYYNPQNANDTLKGFYSSQQTDIDDNGNPCFKIDYSFLDNISLDDPRLQKILNDDALNSKQFDLESIIDENADYFHHLFGNCACIKCTCGRCRCQHGRMKVIYRNGFTTSYAQHFPEKKKIGVTPPLNQTFYESLSSLQRTQINIDPSHLTTHKRDYIGHEPQPREKKSDFNYTKTPFMASSHYKTNFLDWKDYDPSYVFKRPVHNSVATDCPMRTKTTYNDNFLNKDKIQNATADDVKRLQKNQTLPNSYQDDKPTEYNKSFQNFNPKEVPNTKLPFKYISETEKFQSVPPWKTQYKTINQNDFKNPKVDICPTSQNGMTKPWKLKLIQKLKQLGLGETSNTNISQNSKITKRLAKTTTLPHRY</sequence>
<dbReference type="RefSeq" id="XP_001011219.2">
    <property type="nucleotide sequence ID" value="XM_001011219.2"/>
</dbReference>
<dbReference type="EMBL" id="GG662793">
    <property type="protein sequence ID" value="EAR90974.2"/>
    <property type="molecule type" value="Genomic_DNA"/>
</dbReference>
<reference evidence="3" key="1">
    <citation type="journal article" date="2006" name="PLoS Biol.">
        <title>Macronuclear genome sequence of the ciliate Tetrahymena thermophila, a model eukaryote.</title>
        <authorList>
            <person name="Eisen J.A."/>
            <person name="Coyne R.S."/>
            <person name="Wu M."/>
            <person name="Wu D."/>
            <person name="Thiagarajan M."/>
            <person name="Wortman J.R."/>
            <person name="Badger J.H."/>
            <person name="Ren Q."/>
            <person name="Amedeo P."/>
            <person name="Jones K.M."/>
            <person name="Tallon L.J."/>
            <person name="Delcher A.L."/>
            <person name="Salzberg S.L."/>
            <person name="Silva J.C."/>
            <person name="Haas B.J."/>
            <person name="Majoros W.H."/>
            <person name="Farzad M."/>
            <person name="Carlton J.M."/>
            <person name="Smith R.K. Jr."/>
            <person name="Garg J."/>
            <person name="Pearlman R.E."/>
            <person name="Karrer K.M."/>
            <person name="Sun L."/>
            <person name="Manning G."/>
            <person name="Elde N.C."/>
            <person name="Turkewitz A.P."/>
            <person name="Asai D.J."/>
            <person name="Wilkes D.E."/>
            <person name="Wang Y."/>
            <person name="Cai H."/>
            <person name="Collins K."/>
            <person name="Stewart B.A."/>
            <person name="Lee S.R."/>
            <person name="Wilamowska K."/>
            <person name="Weinberg Z."/>
            <person name="Ruzzo W.L."/>
            <person name="Wloga D."/>
            <person name="Gaertig J."/>
            <person name="Frankel J."/>
            <person name="Tsao C.-C."/>
            <person name="Gorovsky M.A."/>
            <person name="Keeling P.J."/>
            <person name="Waller R.F."/>
            <person name="Patron N.J."/>
            <person name="Cherry J.M."/>
            <person name="Stover N.A."/>
            <person name="Krieger C.J."/>
            <person name="del Toro C."/>
            <person name="Ryder H.F."/>
            <person name="Williamson S.C."/>
            <person name="Barbeau R.A."/>
            <person name="Hamilton E.P."/>
            <person name="Orias E."/>
        </authorList>
    </citation>
    <scope>NUCLEOTIDE SEQUENCE [LARGE SCALE GENOMIC DNA]</scope>
    <source>
        <strain evidence="3">SB210</strain>
    </source>
</reference>
<gene>
    <name evidence="2" type="ORF">TTHERM_00145790</name>
</gene>
<accession>I7MI81</accession>
<feature type="region of interest" description="Disordered" evidence="1">
    <location>
        <begin position="114"/>
        <end position="192"/>
    </location>
</feature>
<dbReference type="GeneID" id="7836637"/>
<evidence type="ECO:0000256" key="1">
    <source>
        <dbReference type="SAM" id="MobiDB-lite"/>
    </source>
</evidence>
<protein>
    <submittedName>
        <fullName evidence="2">STOP protein</fullName>
    </submittedName>
</protein>
<proteinExistence type="predicted"/>
<evidence type="ECO:0000313" key="3">
    <source>
        <dbReference type="Proteomes" id="UP000009168"/>
    </source>
</evidence>
<dbReference type="AlphaFoldDB" id="I7MI81"/>
<dbReference type="OrthoDB" id="286457at2759"/>
<dbReference type="KEGG" id="tet:TTHERM_00145790"/>
<organism evidence="2 3">
    <name type="scientific">Tetrahymena thermophila (strain SB210)</name>
    <dbReference type="NCBI Taxonomy" id="312017"/>
    <lineage>
        <taxon>Eukaryota</taxon>
        <taxon>Sar</taxon>
        <taxon>Alveolata</taxon>
        <taxon>Ciliophora</taxon>
        <taxon>Intramacronucleata</taxon>
        <taxon>Oligohymenophorea</taxon>
        <taxon>Hymenostomatida</taxon>
        <taxon>Tetrahymenina</taxon>
        <taxon>Tetrahymenidae</taxon>
        <taxon>Tetrahymena</taxon>
    </lineage>
</organism>
<dbReference type="eggNOG" id="ENOG502STZ9">
    <property type="taxonomic scope" value="Eukaryota"/>
</dbReference>
<feature type="compositionally biased region" description="Basic and acidic residues" evidence="1">
    <location>
        <begin position="120"/>
        <end position="142"/>
    </location>
</feature>
<evidence type="ECO:0000313" key="2">
    <source>
        <dbReference type="EMBL" id="EAR90974.2"/>
    </source>
</evidence>
<name>I7MI81_TETTS</name>
<dbReference type="InParanoid" id="I7MI81"/>
<keyword evidence="3" id="KW-1185">Reference proteome</keyword>
<feature type="compositionally biased region" description="Polar residues" evidence="1">
    <location>
        <begin position="159"/>
        <end position="192"/>
    </location>
</feature>